<feature type="domain" description="SH3" evidence="6">
    <location>
        <begin position="189"/>
        <end position="246"/>
    </location>
</feature>
<keyword evidence="8" id="KW-1185">Reference proteome</keyword>
<dbReference type="Proteomes" id="UP000284706">
    <property type="component" value="Unassembled WGS sequence"/>
</dbReference>
<sequence length="246" mass="25744">MVFSNLQPHEKDAFFSLLDEYFSSRPEIFANLGQSDEPAPVAPTKSAQGAAVAAVGRAMAAHPEAAAKFMSAGARQVANARGGAGAGRSPSGEADAGASDNEVTSVADRVAAFSSVDTSSSKGFLSSLHNKPATPTPPSIPSAFAPRQNNFSPPPARRAGSTNSESAPAPPPPPPRSQPEPEPEPEEEEVGEWAEALYDYDSGEAGDLKITEGEHILVLERTSDDWWTGEVNGQKGLFPASYVKIL</sequence>
<dbReference type="GO" id="GO:0006897">
    <property type="term" value="P:endocytosis"/>
    <property type="evidence" value="ECO:0007669"/>
    <property type="project" value="InterPro"/>
</dbReference>
<dbReference type="InterPro" id="IPR001452">
    <property type="entry name" value="SH3_domain"/>
</dbReference>
<dbReference type="GO" id="GO:0008289">
    <property type="term" value="F:lipid binding"/>
    <property type="evidence" value="ECO:0007669"/>
    <property type="project" value="TreeGrafter"/>
</dbReference>
<evidence type="ECO:0000256" key="5">
    <source>
        <dbReference type="SAM" id="MobiDB-lite"/>
    </source>
</evidence>
<evidence type="ECO:0000313" key="7">
    <source>
        <dbReference type="EMBL" id="PPQ76276.1"/>
    </source>
</evidence>
<comment type="subcellular location">
    <subcellularLocation>
        <location evidence="1">Cytoplasm</location>
    </subcellularLocation>
</comment>
<dbReference type="EMBL" id="NHYE01005178">
    <property type="protein sequence ID" value="PPQ76276.1"/>
    <property type="molecule type" value="Genomic_DNA"/>
</dbReference>
<dbReference type="CDD" id="cd00174">
    <property type="entry name" value="SH3"/>
    <property type="match status" value="1"/>
</dbReference>
<dbReference type="GO" id="GO:0015629">
    <property type="term" value="C:actin cytoskeleton"/>
    <property type="evidence" value="ECO:0007669"/>
    <property type="project" value="TreeGrafter"/>
</dbReference>
<feature type="compositionally biased region" description="Pro residues" evidence="5">
    <location>
        <begin position="168"/>
        <end position="180"/>
    </location>
</feature>
<dbReference type="Pfam" id="PF00018">
    <property type="entry name" value="SH3_1"/>
    <property type="match status" value="1"/>
</dbReference>
<evidence type="ECO:0000313" key="8">
    <source>
        <dbReference type="Proteomes" id="UP000284706"/>
    </source>
</evidence>
<dbReference type="AlphaFoldDB" id="A0A409WCS3"/>
<dbReference type="GO" id="GO:0097320">
    <property type="term" value="P:plasma membrane tubulation"/>
    <property type="evidence" value="ECO:0007669"/>
    <property type="project" value="TreeGrafter"/>
</dbReference>
<dbReference type="PROSITE" id="PS50002">
    <property type="entry name" value="SH3"/>
    <property type="match status" value="1"/>
</dbReference>
<dbReference type="Gene3D" id="2.30.30.40">
    <property type="entry name" value="SH3 Domains"/>
    <property type="match status" value="1"/>
</dbReference>
<keyword evidence="2 4" id="KW-0728">SH3 domain</keyword>
<dbReference type="PRINTS" id="PR00499">
    <property type="entry name" value="P67PHOX"/>
</dbReference>
<dbReference type="InParanoid" id="A0A409WCS3"/>
<evidence type="ECO:0000256" key="1">
    <source>
        <dbReference type="ARBA" id="ARBA00004496"/>
    </source>
</evidence>
<evidence type="ECO:0000256" key="2">
    <source>
        <dbReference type="ARBA" id="ARBA00022443"/>
    </source>
</evidence>
<dbReference type="FunFam" id="2.30.30.40:FF:000072">
    <property type="entry name" value="Unconventional Myosin IB"/>
    <property type="match status" value="1"/>
</dbReference>
<dbReference type="STRING" id="231916.A0A409WCS3"/>
<dbReference type="InterPro" id="IPR036028">
    <property type="entry name" value="SH3-like_dom_sf"/>
</dbReference>
<keyword evidence="3" id="KW-0963">Cytoplasm</keyword>
<proteinExistence type="predicted"/>
<dbReference type="OrthoDB" id="10255128at2759"/>
<dbReference type="PRINTS" id="PR00452">
    <property type="entry name" value="SH3DOMAIN"/>
</dbReference>
<dbReference type="GO" id="GO:0005737">
    <property type="term" value="C:cytoplasm"/>
    <property type="evidence" value="ECO:0007669"/>
    <property type="project" value="UniProtKB-SubCell"/>
</dbReference>
<dbReference type="SMART" id="SM00326">
    <property type="entry name" value="SH3"/>
    <property type="match status" value="1"/>
</dbReference>
<evidence type="ECO:0000259" key="6">
    <source>
        <dbReference type="PROSITE" id="PS50002"/>
    </source>
</evidence>
<dbReference type="PANTHER" id="PTHR47174">
    <property type="entry name" value="BRIDGING INTEGRATOR 3"/>
    <property type="match status" value="1"/>
</dbReference>
<dbReference type="PANTHER" id="PTHR47174:SF3">
    <property type="entry name" value="BRIDGING INTEGRATOR 3"/>
    <property type="match status" value="1"/>
</dbReference>
<name>A0A409WCS3_9AGAR</name>
<gene>
    <name evidence="7" type="ORF">CVT26_009713</name>
</gene>
<organism evidence="7 8">
    <name type="scientific">Gymnopilus dilepis</name>
    <dbReference type="NCBI Taxonomy" id="231916"/>
    <lineage>
        <taxon>Eukaryota</taxon>
        <taxon>Fungi</taxon>
        <taxon>Dikarya</taxon>
        <taxon>Basidiomycota</taxon>
        <taxon>Agaricomycotina</taxon>
        <taxon>Agaricomycetes</taxon>
        <taxon>Agaricomycetidae</taxon>
        <taxon>Agaricales</taxon>
        <taxon>Agaricineae</taxon>
        <taxon>Hymenogastraceae</taxon>
        <taxon>Gymnopilus</taxon>
    </lineage>
</organism>
<dbReference type="InterPro" id="IPR046982">
    <property type="entry name" value="BIN3/RVS161-like"/>
</dbReference>
<dbReference type="GO" id="GO:0051666">
    <property type="term" value="P:actin cortical patch localization"/>
    <property type="evidence" value="ECO:0007669"/>
    <property type="project" value="InterPro"/>
</dbReference>
<evidence type="ECO:0000256" key="3">
    <source>
        <dbReference type="ARBA" id="ARBA00022490"/>
    </source>
</evidence>
<evidence type="ECO:0000256" key="4">
    <source>
        <dbReference type="PROSITE-ProRule" id="PRU00192"/>
    </source>
</evidence>
<protein>
    <recommendedName>
        <fullName evidence="6">SH3 domain-containing protein</fullName>
    </recommendedName>
</protein>
<feature type="region of interest" description="Disordered" evidence="5">
    <location>
        <begin position="118"/>
        <end position="191"/>
    </location>
</feature>
<reference evidence="7 8" key="1">
    <citation type="journal article" date="2018" name="Evol. Lett.">
        <title>Horizontal gene cluster transfer increased hallucinogenic mushroom diversity.</title>
        <authorList>
            <person name="Reynolds H.T."/>
            <person name="Vijayakumar V."/>
            <person name="Gluck-Thaler E."/>
            <person name="Korotkin H.B."/>
            <person name="Matheny P.B."/>
            <person name="Slot J.C."/>
        </authorList>
    </citation>
    <scope>NUCLEOTIDE SEQUENCE [LARGE SCALE GENOMIC DNA]</scope>
    <source>
        <strain evidence="7 8">SRW20</strain>
    </source>
</reference>
<feature type="region of interest" description="Disordered" evidence="5">
    <location>
        <begin position="81"/>
        <end position="102"/>
    </location>
</feature>
<comment type="caution">
    <text evidence="7">The sequence shown here is derived from an EMBL/GenBank/DDBJ whole genome shotgun (WGS) entry which is preliminary data.</text>
</comment>
<feature type="compositionally biased region" description="Polar residues" evidence="5">
    <location>
        <begin position="118"/>
        <end position="129"/>
    </location>
</feature>
<dbReference type="SUPFAM" id="SSF50044">
    <property type="entry name" value="SH3-domain"/>
    <property type="match status" value="1"/>
</dbReference>
<accession>A0A409WCS3</accession>
<feature type="compositionally biased region" description="Acidic residues" evidence="5">
    <location>
        <begin position="181"/>
        <end position="191"/>
    </location>
</feature>